<dbReference type="EMBL" id="GBRH01174134">
    <property type="protein sequence ID" value="JAE23762.1"/>
    <property type="molecule type" value="Transcribed_RNA"/>
</dbReference>
<protein>
    <submittedName>
        <fullName evidence="1">Uncharacterized protein</fullName>
    </submittedName>
</protein>
<reference evidence="1" key="2">
    <citation type="journal article" date="2015" name="Data Brief">
        <title>Shoot transcriptome of the giant reed, Arundo donax.</title>
        <authorList>
            <person name="Barrero R.A."/>
            <person name="Guerrero F.D."/>
            <person name="Moolhuijzen P."/>
            <person name="Goolsby J.A."/>
            <person name="Tidwell J."/>
            <person name="Bellgard S.E."/>
            <person name="Bellgard M.I."/>
        </authorList>
    </citation>
    <scope>NUCLEOTIDE SEQUENCE</scope>
    <source>
        <tissue evidence="1">Shoot tissue taken approximately 20 cm above the soil surface</tissue>
    </source>
</reference>
<name>A0A0A9GH05_ARUDO</name>
<evidence type="ECO:0000313" key="1">
    <source>
        <dbReference type="EMBL" id="JAE23762.1"/>
    </source>
</evidence>
<reference evidence="1" key="1">
    <citation type="submission" date="2014-09" db="EMBL/GenBank/DDBJ databases">
        <authorList>
            <person name="Magalhaes I.L.F."/>
            <person name="Oliveira U."/>
            <person name="Santos F.R."/>
            <person name="Vidigal T.H.D.A."/>
            <person name="Brescovit A.D."/>
            <person name="Santos A.J."/>
        </authorList>
    </citation>
    <scope>NUCLEOTIDE SEQUENCE</scope>
    <source>
        <tissue evidence="1">Shoot tissue taken approximately 20 cm above the soil surface</tissue>
    </source>
</reference>
<organism evidence="1">
    <name type="scientific">Arundo donax</name>
    <name type="common">Giant reed</name>
    <name type="synonym">Donax arundinaceus</name>
    <dbReference type="NCBI Taxonomy" id="35708"/>
    <lineage>
        <taxon>Eukaryota</taxon>
        <taxon>Viridiplantae</taxon>
        <taxon>Streptophyta</taxon>
        <taxon>Embryophyta</taxon>
        <taxon>Tracheophyta</taxon>
        <taxon>Spermatophyta</taxon>
        <taxon>Magnoliopsida</taxon>
        <taxon>Liliopsida</taxon>
        <taxon>Poales</taxon>
        <taxon>Poaceae</taxon>
        <taxon>PACMAD clade</taxon>
        <taxon>Arundinoideae</taxon>
        <taxon>Arundineae</taxon>
        <taxon>Arundo</taxon>
    </lineage>
</organism>
<accession>A0A0A9GH05</accession>
<proteinExistence type="predicted"/>
<dbReference type="AlphaFoldDB" id="A0A0A9GH05"/>
<sequence>MSQHRNIVTSLEIRQYNFHQIRECNIYLVSPIRKYSAIVAFYRKAL</sequence>